<dbReference type="GeneID" id="30992862"/>
<protein>
    <submittedName>
        <fullName evidence="1">Uncharacterized protein</fullName>
    </submittedName>
</protein>
<keyword evidence="2" id="KW-1185">Reference proteome</keyword>
<dbReference type="Proteomes" id="UP000095085">
    <property type="component" value="Unassembled WGS sequence"/>
</dbReference>
<dbReference type="AlphaFoldDB" id="A0A1E4RSE5"/>
<evidence type="ECO:0000313" key="2">
    <source>
        <dbReference type="Proteomes" id="UP000095085"/>
    </source>
</evidence>
<dbReference type="RefSeq" id="XP_020079213.1">
    <property type="nucleotide sequence ID" value="XM_020218312.1"/>
</dbReference>
<name>A0A1E4RSE5_9ASCO</name>
<dbReference type="OrthoDB" id="10501275at2759"/>
<accession>A0A1E4RSE5</accession>
<proteinExistence type="predicted"/>
<dbReference type="EMBL" id="KV454538">
    <property type="protein sequence ID" value="ODV70146.1"/>
    <property type="molecule type" value="Genomic_DNA"/>
</dbReference>
<gene>
    <name evidence="1" type="ORF">HYPBUDRAFT_103907</name>
</gene>
<reference evidence="2" key="1">
    <citation type="submission" date="2016-05" db="EMBL/GenBank/DDBJ databases">
        <title>Comparative genomics of biotechnologically important yeasts.</title>
        <authorList>
            <consortium name="DOE Joint Genome Institute"/>
            <person name="Riley R."/>
            <person name="Haridas S."/>
            <person name="Wolfe K.H."/>
            <person name="Lopes M.R."/>
            <person name="Hittinger C.T."/>
            <person name="Goker M."/>
            <person name="Salamov A."/>
            <person name="Wisecaver J."/>
            <person name="Long T.M."/>
            <person name="Aerts A.L."/>
            <person name="Barry K."/>
            <person name="Choi C."/>
            <person name="Clum A."/>
            <person name="Coughlan A.Y."/>
            <person name="Deshpande S."/>
            <person name="Douglass A.P."/>
            <person name="Hanson S.J."/>
            <person name="Klenk H.-P."/>
            <person name="Labutti K."/>
            <person name="Lapidus A."/>
            <person name="Lindquist E."/>
            <person name="Lipzen A."/>
            <person name="Meier-Kolthoff J.P."/>
            <person name="Ohm R.A."/>
            <person name="Otillar R.P."/>
            <person name="Pangilinan J."/>
            <person name="Peng Y."/>
            <person name="Rokas A."/>
            <person name="Rosa C.A."/>
            <person name="Scheuner C."/>
            <person name="Sibirny A.A."/>
            <person name="Slot J.C."/>
            <person name="Stielow J.B."/>
            <person name="Sun H."/>
            <person name="Kurtzman C.P."/>
            <person name="Blackwell M."/>
            <person name="Grigoriev I.V."/>
            <person name="Jeffries T.W."/>
        </authorList>
    </citation>
    <scope>NUCLEOTIDE SEQUENCE [LARGE SCALE GENOMIC DNA]</scope>
    <source>
        <strain evidence="2">NRRL Y-1933</strain>
    </source>
</reference>
<organism evidence="1 2">
    <name type="scientific">Hyphopichia burtonii NRRL Y-1933</name>
    <dbReference type="NCBI Taxonomy" id="984485"/>
    <lineage>
        <taxon>Eukaryota</taxon>
        <taxon>Fungi</taxon>
        <taxon>Dikarya</taxon>
        <taxon>Ascomycota</taxon>
        <taxon>Saccharomycotina</taxon>
        <taxon>Pichiomycetes</taxon>
        <taxon>Debaryomycetaceae</taxon>
        <taxon>Hyphopichia</taxon>
    </lineage>
</organism>
<sequence length="98" mass="11112">MKVPSTEKPDIFHHLGAYLDNFHNPQEAVSFARDVSSNIAYAKATPTYNAKSLLRKVYQNVPTPTSTHTFEDLIDDIYDGHDAVDNLMDSVIHPFLRH</sequence>
<evidence type="ECO:0000313" key="1">
    <source>
        <dbReference type="EMBL" id="ODV70146.1"/>
    </source>
</evidence>